<name>A0A1G1V414_9BACT</name>
<sequence length="129" mass="14607">MSAEHSIGEEHRQDTRFFTANMVYTHLTVNLTEEGLVCLERKGCVRGEIFYTSRDGNAWLLLKVALDPLAADTTATRVRVDGEVTSAFEVVLCSRHFDLVKGGREVGFNHTNRGVTLREVFIRPPNFMY</sequence>
<dbReference type="AlphaFoldDB" id="A0A1G1V414"/>
<dbReference type="STRING" id="1797516.A3D26_00845"/>
<comment type="caution">
    <text evidence="1">The sequence shown here is derived from an EMBL/GenBank/DDBJ whole genome shotgun (WGS) entry which is preliminary data.</text>
</comment>
<accession>A0A1G1V414</accession>
<evidence type="ECO:0000313" key="1">
    <source>
        <dbReference type="EMBL" id="OGY10120.1"/>
    </source>
</evidence>
<protein>
    <submittedName>
        <fullName evidence="1">Uncharacterized protein</fullName>
    </submittedName>
</protein>
<proteinExistence type="predicted"/>
<organism evidence="1 2">
    <name type="scientific">Candidatus Blackburnbacteria bacterium RIFCSPHIGHO2_02_FULL_44_20</name>
    <dbReference type="NCBI Taxonomy" id="1797516"/>
    <lineage>
        <taxon>Bacteria</taxon>
        <taxon>Candidatus Blackburniibacteriota</taxon>
    </lineage>
</organism>
<dbReference type="Proteomes" id="UP000178319">
    <property type="component" value="Unassembled WGS sequence"/>
</dbReference>
<gene>
    <name evidence="1" type="ORF">A3D26_00845</name>
</gene>
<reference evidence="1 2" key="1">
    <citation type="journal article" date="2016" name="Nat. Commun.">
        <title>Thousands of microbial genomes shed light on interconnected biogeochemical processes in an aquifer system.</title>
        <authorList>
            <person name="Anantharaman K."/>
            <person name="Brown C.T."/>
            <person name="Hug L.A."/>
            <person name="Sharon I."/>
            <person name="Castelle C.J."/>
            <person name="Probst A.J."/>
            <person name="Thomas B.C."/>
            <person name="Singh A."/>
            <person name="Wilkins M.J."/>
            <person name="Karaoz U."/>
            <person name="Brodie E.L."/>
            <person name="Williams K.H."/>
            <person name="Hubbard S.S."/>
            <person name="Banfield J.F."/>
        </authorList>
    </citation>
    <scope>NUCLEOTIDE SEQUENCE [LARGE SCALE GENOMIC DNA]</scope>
</reference>
<dbReference type="EMBL" id="MHBZ01000040">
    <property type="protein sequence ID" value="OGY10120.1"/>
    <property type="molecule type" value="Genomic_DNA"/>
</dbReference>
<evidence type="ECO:0000313" key="2">
    <source>
        <dbReference type="Proteomes" id="UP000178319"/>
    </source>
</evidence>